<dbReference type="Proteomes" id="UP000095283">
    <property type="component" value="Unplaced"/>
</dbReference>
<protein>
    <submittedName>
        <fullName evidence="2">Ovule protein</fullName>
    </submittedName>
</protein>
<proteinExistence type="predicted"/>
<name>A0A1I7WGE5_HETBA</name>
<dbReference type="AlphaFoldDB" id="A0A1I7WGE5"/>
<dbReference type="WBParaSite" id="Hba_04062">
    <property type="protein sequence ID" value="Hba_04062"/>
    <property type="gene ID" value="Hba_04062"/>
</dbReference>
<sequence>MISFCERSFISQKTVVRSETLHFFRSILLYFPVIRSSSQKSQSSCISNLLSCKTTAEFSLTHTPRHLIENAHSLSTGMRRSPCLHDVIYSPISCYIAFCQLQQILLSIKSI</sequence>
<evidence type="ECO:0000313" key="2">
    <source>
        <dbReference type="WBParaSite" id="Hba_04062"/>
    </source>
</evidence>
<accession>A0A1I7WGE5</accession>
<reference evidence="2" key="1">
    <citation type="submission" date="2016-11" db="UniProtKB">
        <authorList>
            <consortium name="WormBaseParasite"/>
        </authorList>
    </citation>
    <scope>IDENTIFICATION</scope>
</reference>
<keyword evidence="1" id="KW-1185">Reference proteome</keyword>
<organism evidence="1 2">
    <name type="scientific">Heterorhabditis bacteriophora</name>
    <name type="common">Entomopathogenic nematode worm</name>
    <dbReference type="NCBI Taxonomy" id="37862"/>
    <lineage>
        <taxon>Eukaryota</taxon>
        <taxon>Metazoa</taxon>
        <taxon>Ecdysozoa</taxon>
        <taxon>Nematoda</taxon>
        <taxon>Chromadorea</taxon>
        <taxon>Rhabditida</taxon>
        <taxon>Rhabditina</taxon>
        <taxon>Rhabditomorpha</taxon>
        <taxon>Strongyloidea</taxon>
        <taxon>Heterorhabditidae</taxon>
        <taxon>Heterorhabditis</taxon>
    </lineage>
</organism>
<evidence type="ECO:0000313" key="1">
    <source>
        <dbReference type="Proteomes" id="UP000095283"/>
    </source>
</evidence>